<keyword evidence="3" id="KW-0482">Metalloprotease</keyword>
<feature type="domain" description="Peptidase M16C associated" evidence="2">
    <location>
        <begin position="491"/>
        <end position="753"/>
    </location>
</feature>
<dbReference type="GO" id="GO:0046872">
    <property type="term" value="F:metal ion binding"/>
    <property type="evidence" value="ECO:0007669"/>
    <property type="project" value="InterPro"/>
</dbReference>
<dbReference type="Proteomes" id="UP000192257">
    <property type="component" value="Unassembled WGS sequence"/>
</dbReference>
<dbReference type="InterPro" id="IPR011765">
    <property type="entry name" value="Pept_M16_N"/>
</dbReference>
<dbReference type="InterPro" id="IPR001431">
    <property type="entry name" value="Pept_M16_Zn_BS"/>
</dbReference>
<reference evidence="3 4" key="1">
    <citation type="submission" date="2017-03" db="EMBL/GenBank/DDBJ databases">
        <title>An alternative strategy for trypanosome survival in the mammalian bloodstream revealed through genome and transcriptome analysis of the ubiquitous bovine parasite Trypanosoma (Megatrypanum) theileri.</title>
        <authorList>
            <person name="Kelly S."/>
            <person name="Ivens A."/>
            <person name="Mott A."/>
            <person name="O'Neill E."/>
            <person name="Emms D."/>
            <person name="Macleod O."/>
            <person name="Voorheis P."/>
            <person name="Matthews J."/>
            <person name="Matthews K."/>
            <person name="Carrington M."/>
        </authorList>
    </citation>
    <scope>NUCLEOTIDE SEQUENCE [LARGE SCALE GENOMIC DNA]</scope>
    <source>
        <strain evidence="3">Edinburgh</strain>
    </source>
</reference>
<dbReference type="GO" id="GO:0016485">
    <property type="term" value="P:protein processing"/>
    <property type="evidence" value="ECO:0007669"/>
    <property type="project" value="TreeGrafter"/>
</dbReference>
<dbReference type="PANTHER" id="PTHR43016">
    <property type="entry name" value="PRESEQUENCE PROTEASE"/>
    <property type="match status" value="1"/>
</dbReference>
<dbReference type="OrthoDB" id="10250783at2759"/>
<keyword evidence="3" id="KW-0645">Protease</keyword>
<gene>
    <name evidence="3" type="ORF">TM35_000371180</name>
</gene>
<comment type="caution">
    <text evidence="3">The sequence shown here is derived from an EMBL/GenBank/DDBJ whole genome shotgun (WGS) entry which is preliminary data.</text>
</comment>
<dbReference type="Pfam" id="PF22516">
    <property type="entry name" value="PreP_C"/>
    <property type="match status" value="1"/>
</dbReference>
<name>A0A1X0NK84_9TRYP</name>
<dbReference type="SMART" id="SM01264">
    <property type="entry name" value="M16C_associated"/>
    <property type="match status" value="1"/>
</dbReference>
<dbReference type="Pfam" id="PF00675">
    <property type="entry name" value="Peptidase_M16"/>
    <property type="match status" value="1"/>
</dbReference>
<dbReference type="STRING" id="67003.A0A1X0NK84"/>
<dbReference type="Pfam" id="PF08367">
    <property type="entry name" value="M16C_assoc"/>
    <property type="match status" value="1"/>
</dbReference>
<keyword evidence="3" id="KW-0378">Hydrolase</keyword>
<dbReference type="InterPro" id="IPR007863">
    <property type="entry name" value="Peptidase_M16_C"/>
</dbReference>
<dbReference type="PROSITE" id="PS00143">
    <property type="entry name" value="INSULINASE"/>
    <property type="match status" value="1"/>
</dbReference>
<dbReference type="InterPro" id="IPR011249">
    <property type="entry name" value="Metalloenz_LuxS/M16"/>
</dbReference>
<evidence type="ECO:0000259" key="2">
    <source>
        <dbReference type="SMART" id="SM01264"/>
    </source>
</evidence>
<organism evidence="3 4">
    <name type="scientific">Trypanosoma theileri</name>
    <dbReference type="NCBI Taxonomy" id="67003"/>
    <lineage>
        <taxon>Eukaryota</taxon>
        <taxon>Discoba</taxon>
        <taxon>Euglenozoa</taxon>
        <taxon>Kinetoplastea</taxon>
        <taxon>Metakinetoplastina</taxon>
        <taxon>Trypanosomatida</taxon>
        <taxon>Trypanosomatidae</taxon>
        <taxon>Trypanosoma</taxon>
    </lineage>
</organism>
<dbReference type="RefSeq" id="XP_028879211.1">
    <property type="nucleotide sequence ID" value="XM_029029418.1"/>
</dbReference>
<dbReference type="SUPFAM" id="SSF63411">
    <property type="entry name" value="LuxS/MPP-like metallohydrolase"/>
    <property type="match status" value="4"/>
</dbReference>
<evidence type="ECO:0000256" key="1">
    <source>
        <dbReference type="RuleBase" id="RU004447"/>
    </source>
</evidence>
<dbReference type="Gene3D" id="3.30.830.10">
    <property type="entry name" value="Metalloenzyme, LuxS/M16 peptidase-like"/>
    <property type="match status" value="4"/>
</dbReference>
<sequence>MIRRSLLHRSAGKCADVSVRRRSLINFENTHGFLHKATRRIDELNIVAYEWQHKLTGAMYYHIDTDDRNNTFCIGFRTPAQNSKGTTHVLEHTVLCGSKKYPVRDPFTMMLRRSLSNFMNAMTGNDYTLYPFATTNTQDFCNLLDVYLDAVFHPLLREEDFKQEGHRVEIETDPVMGKRLVFNGVVFNEMRGVVSEPSQHYAHSLMKVMLPGTHYEHISGGFPPDVLKLTYEELVAFHKKHYHPSNSVTFTYGEQHPDKWMKILNEYFSSFSRGEAVTVPFLLPENRFKELKKFSLEGPLNPMGNPQRQKRVSVSFGVQQEDNMLEDMVELSVLDSLLSSGPSSPLYKALIESQIGSRYAPMRGYSSFLSSPFISYGVEGVDENRPNAEDEVLNAVISTLQNVEKEGFDQRRVKSVIFQEELQQRHRAAEYGVNLCAGLCMMGLCRARNNPLDFIDWLPHLRRLGEQQAKTLLPRISKNLTNNPHRALVSVSAKKEFLDSMRDTLTQMEEKLNKDVSDTKKEEIETETTKWLERIRAPQNDDILPTLTIKDIPRESFQEPSPKLVELKDSNSLHTIACPTNGLVYVHGLAPFHTSLITSILDCVRESLIDVPLWNSLLGNLGAGQYSYKELSIATDLVCGGFTFSPQLNQSYRQSSDYIVGTSYGFFTTKEKLREALNLLKVTLLEPQTSPENDEVRSRALSLVKARCSGVIQRIQRNGNRVATTLAVSHLTPCGAVKEEWTGLAQSTHASLILEKLQSAEEAVVREAITGILKSHEIFAKSLASNIRRGILWATCEEGHRTEVETMLTEFLRDFPDVSSTTETPSTRLSFSSTKRTPGLSQLRKELPIDTSYAGIAIANNLDWVHPHQAPLRVACQLLSNEYLHRRIREEGGAYGSGASATLNGEVGGITMSSYRDPTPEQTVSVFKEVSEWLSDSGNITQVKIDEAKLRMFSSIDAPYSVDSYGESYFLHDIQPDQKQAMRNAILAVEPRDVVDMAQYFNVSGDAAAVVGILCPEEMKKE</sequence>
<dbReference type="GeneID" id="39989198"/>
<dbReference type="EMBL" id="NBCO01000037">
    <property type="protein sequence ID" value="ORC85145.1"/>
    <property type="molecule type" value="Genomic_DNA"/>
</dbReference>
<dbReference type="PANTHER" id="PTHR43016:SF13">
    <property type="entry name" value="PRESEQUENCE PROTEASE, MITOCHONDRIAL"/>
    <property type="match status" value="1"/>
</dbReference>
<dbReference type="GO" id="GO:0004222">
    <property type="term" value="F:metalloendopeptidase activity"/>
    <property type="evidence" value="ECO:0007669"/>
    <property type="project" value="InterPro"/>
</dbReference>
<keyword evidence="4" id="KW-1185">Reference proteome</keyword>
<evidence type="ECO:0000313" key="3">
    <source>
        <dbReference type="EMBL" id="ORC85145.1"/>
    </source>
</evidence>
<dbReference type="InterPro" id="IPR055130">
    <property type="entry name" value="PreP_C"/>
</dbReference>
<accession>A0A1X0NK84</accession>
<dbReference type="FunFam" id="3.30.830.10:FF:000057">
    <property type="entry name" value="Pitrilysin-like metalloprotease"/>
    <property type="match status" value="1"/>
</dbReference>
<dbReference type="Pfam" id="PF05193">
    <property type="entry name" value="Peptidase_M16_C"/>
    <property type="match status" value="1"/>
</dbReference>
<evidence type="ECO:0000313" key="4">
    <source>
        <dbReference type="Proteomes" id="UP000192257"/>
    </source>
</evidence>
<comment type="similarity">
    <text evidence="1">Belongs to the peptidase M16 family.</text>
</comment>
<dbReference type="AlphaFoldDB" id="A0A1X0NK84"/>
<dbReference type="InterPro" id="IPR013578">
    <property type="entry name" value="Peptidase_M16C_assoc"/>
</dbReference>
<proteinExistence type="inferred from homology"/>
<dbReference type="VEuPathDB" id="TriTrypDB:TM35_000371180"/>
<protein>
    <submittedName>
        <fullName evidence="3">Putative pitrilysin-like metalloprotease, putative,metallo-peptidase, Clan ME, Family M16C</fullName>
    </submittedName>
</protein>